<sequence>MRTAARTVSLEESHGADEPTRASAPTYAPTAHPRGEGMPATAQSP</sequence>
<feature type="region of interest" description="Disordered" evidence="1">
    <location>
        <begin position="1"/>
        <end position="45"/>
    </location>
</feature>
<evidence type="ECO:0000313" key="2">
    <source>
        <dbReference type="EMBL" id="EMF55712.1"/>
    </source>
</evidence>
<evidence type="ECO:0000313" key="3">
    <source>
        <dbReference type="Proteomes" id="UP000030760"/>
    </source>
</evidence>
<protein>
    <submittedName>
        <fullName evidence="2">Uncharacterized protein</fullName>
    </submittedName>
</protein>
<proteinExistence type="predicted"/>
<dbReference type="Proteomes" id="UP000030760">
    <property type="component" value="Unassembled WGS sequence"/>
</dbReference>
<gene>
    <name evidence="2" type="ORF">SBD_3025</name>
</gene>
<reference evidence="3" key="1">
    <citation type="journal article" date="2013" name="Genome Announc.">
        <title>Draft Genome Sequence of Streptomyces bottropensis ATCC 25435, a Bottromycin-Producing Actinomycete.</title>
        <authorList>
            <person name="Zhang H."/>
            <person name="Zhou W."/>
            <person name="Zhuang Y."/>
            <person name="Liang X."/>
            <person name="Liu T."/>
        </authorList>
    </citation>
    <scope>NUCLEOTIDE SEQUENCE [LARGE SCALE GENOMIC DNA]</scope>
    <source>
        <strain evidence="3">ATCC 25435</strain>
    </source>
</reference>
<evidence type="ECO:0000256" key="1">
    <source>
        <dbReference type="SAM" id="MobiDB-lite"/>
    </source>
</evidence>
<organism evidence="2 3">
    <name type="scientific">Streptomyces bottropensis ATCC 25435</name>
    <dbReference type="NCBI Taxonomy" id="1054862"/>
    <lineage>
        <taxon>Bacteria</taxon>
        <taxon>Bacillati</taxon>
        <taxon>Actinomycetota</taxon>
        <taxon>Actinomycetes</taxon>
        <taxon>Kitasatosporales</taxon>
        <taxon>Streptomycetaceae</taxon>
        <taxon>Streptomyces</taxon>
    </lineage>
</organism>
<feature type="compositionally biased region" description="Basic and acidic residues" evidence="1">
    <location>
        <begin position="9"/>
        <end position="20"/>
    </location>
</feature>
<name>M3DGC1_9ACTN</name>
<dbReference type="EMBL" id="KB405067">
    <property type="protein sequence ID" value="EMF55712.1"/>
    <property type="molecule type" value="Genomic_DNA"/>
</dbReference>
<dbReference type="AlphaFoldDB" id="M3DGC1"/>
<accession>M3DGC1</accession>